<feature type="compositionally biased region" description="Polar residues" evidence="1">
    <location>
        <begin position="300"/>
        <end position="312"/>
    </location>
</feature>
<feature type="region of interest" description="Disordered" evidence="1">
    <location>
        <begin position="220"/>
        <end position="430"/>
    </location>
</feature>
<accession>A0A835PHV3</accession>
<feature type="compositionally biased region" description="Low complexity" evidence="1">
    <location>
        <begin position="388"/>
        <end position="397"/>
    </location>
</feature>
<sequence>MAPVPNASQAAPAPPSFAPVQPGHLPFQPHQALWFPGTPPNVASGPTSVFMRPILPGNPAQFPPIRAISSVPQMFTQPSNFGPIPPLRPPLSSIQPPLNQPPSAPALQPFSVGPMAAGRPPVPVNPQIVLPIRPMTPPLISSGQPLPSSGIVRPQLPVPSPSLVLGPQHNPPSNVPRPPVADFGPRSAPLFSPQPSASPPILSSAPPKMAPAPVVVRPPMPIPAPAQQSPVPLQHTPMPAPPPVPAPMVPVSPSNTNAAGAAATAPKPLRPISGDFTFQPLRTQPPSVIFSAQRAPSFRPAQTSPRPQQMQLPSGAPLRAQPPPPISLGYPFGSSNFPPPQSSNTMLPPNQPGGTFSSVPNLQLGGKTIGFMPGNAPTTPGGSQIYDPFSPTASAAPAPAPAHQGGNPANNRKPEADAEYEDLMASVGVK</sequence>
<feature type="region of interest" description="Disordered" evidence="1">
    <location>
        <begin position="1"/>
        <end position="23"/>
    </location>
</feature>
<feature type="compositionally biased region" description="Polar residues" evidence="1">
    <location>
        <begin position="342"/>
        <end position="361"/>
    </location>
</feature>
<evidence type="ECO:0000313" key="4">
    <source>
        <dbReference type="Proteomes" id="UP000636800"/>
    </source>
</evidence>
<reference evidence="4 5" key="1">
    <citation type="journal article" date="2020" name="Nat. Food">
        <title>A phased Vanilla planifolia genome enables genetic improvement of flavour and production.</title>
        <authorList>
            <person name="Hasing T."/>
            <person name="Tang H."/>
            <person name="Brym M."/>
            <person name="Khazi F."/>
            <person name="Huang T."/>
            <person name="Chambers A.H."/>
        </authorList>
    </citation>
    <scope>NUCLEOTIDE SEQUENCE [LARGE SCALE GENOMIC DNA]</scope>
    <source>
        <tissue evidence="3">Leaf</tissue>
    </source>
</reference>
<evidence type="ECO:0000313" key="2">
    <source>
        <dbReference type="EMBL" id="KAG0453051.1"/>
    </source>
</evidence>
<evidence type="ECO:0000256" key="1">
    <source>
        <dbReference type="SAM" id="MobiDB-lite"/>
    </source>
</evidence>
<dbReference type="Proteomes" id="UP000639772">
    <property type="component" value="Unassembled WGS sequence"/>
</dbReference>
<feature type="compositionally biased region" description="Pro residues" evidence="1">
    <location>
        <begin position="169"/>
        <end position="179"/>
    </location>
</feature>
<dbReference type="EMBL" id="JADCNL010000014">
    <property type="protein sequence ID" value="KAG0453051.1"/>
    <property type="molecule type" value="Genomic_DNA"/>
</dbReference>
<dbReference type="Proteomes" id="UP000636800">
    <property type="component" value="Unassembled WGS sequence"/>
</dbReference>
<dbReference type="PRINTS" id="PR01217">
    <property type="entry name" value="PRICHEXTENSN"/>
</dbReference>
<feature type="region of interest" description="Disordered" evidence="1">
    <location>
        <begin position="140"/>
        <end position="207"/>
    </location>
</feature>
<evidence type="ECO:0000313" key="5">
    <source>
        <dbReference type="Proteomes" id="UP000639772"/>
    </source>
</evidence>
<dbReference type="OrthoDB" id="2011340at2759"/>
<comment type="caution">
    <text evidence="3">The sequence shown here is derived from an EMBL/GenBank/DDBJ whole genome shotgun (WGS) entry which is preliminary data.</text>
</comment>
<proteinExistence type="predicted"/>
<dbReference type="EMBL" id="JADCNM010000014">
    <property type="protein sequence ID" value="KAG0454116.1"/>
    <property type="molecule type" value="Genomic_DNA"/>
</dbReference>
<feature type="compositionally biased region" description="Low complexity" evidence="1">
    <location>
        <begin position="251"/>
        <end position="265"/>
    </location>
</feature>
<feature type="compositionally biased region" description="Low complexity" evidence="1">
    <location>
        <begin position="1"/>
        <end position="11"/>
    </location>
</feature>
<name>A0A835PHV3_VANPL</name>
<keyword evidence="4" id="KW-1185">Reference proteome</keyword>
<feature type="compositionally biased region" description="Pro residues" evidence="1">
    <location>
        <begin position="238"/>
        <end position="250"/>
    </location>
</feature>
<gene>
    <name evidence="3" type="ORF">HPP92_025420</name>
    <name evidence="2" type="ORF">HPP92_025715</name>
</gene>
<evidence type="ECO:0000313" key="3">
    <source>
        <dbReference type="EMBL" id="KAG0454116.1"/>
    </source>
</evidence>
<protein>
    <submittedName>
        <fullName evidence="3">Uncharacterized protein</fullName>
    </submittedName>
</protein>
<organism evidence="3 5">
    <name type="scientific">Vanilla planifolia</name>
    <name type="common">Vanilla</name>
    <dbReference type="NCBI Taxonomy" id="51239"/>
    <lineage>
        <taxon>Eukaryota</taxon>
        <taxon>Viridiplantae</taxon>
        <taxon>Streptophyta</taxon>
        <taxon>Embryophyta</taxon>
        <taxon>Tracheophyta</taxon>
        <taxon>Spermatophyta</taxon>
        <taxon>Magnoliopsida</taxon>
        <taxon>Liliopsida</taxon>
        <taxon>Asparagales</taxon>
        <taxon>Orchidaceae</taxon>
        <taxon>Vanilloideae</taxon>
        <taxon>Vanilleae</taxon>
        <taxon>Vanilla</taxon>
    </lineage>
</organism>
<feature type="compositionally biased region" description="Low complexity" evidence="1">
    <location>
        <begin position="193"/>
        <end position="207"/>
    </location>
</feature>
<dbReference type="AlphaFoldDB" id="A0A835PHV3"/>